<protein>
    <submittedName>
        <fullName evidence="1">Uncharacterized protein</fullName>
    </submittedName>
</protein>
<dbReference type="EMBL" id="AP014925">
    <property type="protein sequence ID" value="BAR96662.1"/>
    <property type="molecule type" value="Genomic_DNA"/>
</dbReference>
<sequence length="66" mass="7758">MLKEEPNMRLPSSLCWIIIEMRERKGGRELTQKLLESKKTEKETKMALLRQVIIDNQQSDAKDSLK</sequence>
<dbReference type="RefSeq" id="WP_410429691.1">
    <property type="nucleotide sequence ID" value="NZ_AP014925.1"/>
</dbReference>
<evidence type="ECO:0000313" key="1">
    <source>
        <dbReference type="EMBL" id="BAR96662.1"/>
    </source>
</evidence>
<reference evidence="1 2" key="1">
    <citation type="submission" date="2015-07" db="EMBL/GenBank/DDBJ databases">
        <title>Complete genome sequence of Prevotella intermedia strain 17-2.</title>
        <authorList>
            <person name="Nambu T."/>
        </authorList>
    </citation>
    <scope>NUCLEOTIDE SEQUENCE [LARGE SCALE GENOMIC DNA]</scope>
    <source>
        <strain evidence="1 2">17-2</strain>
    </source>
</reference>
<accession>A0AAD1BLZ8</accession>
<evidence type="ECO:0000313" key="2">
    <source>
        <dbReference type="Proteomes" id="UP000067008"/>
    </source>
</evidence>
<organism evidence="1 2">
    <name type="scientific">Prevotella intermedia</name>
    <dbReference type="NCBI Taxonomy" id="28131"/>
    <lineage>
        <taxon>Bacteria</taxon>
        <taxon>Pseudomonadati</taxon>
        <taxon>Bacteroidota</taxon>
        <taxon>Bacteroidia</taxon>
        <taxon>Bacteroidales</taxon>
        <taxon>Prevotellaceae</taxon>
        <taxon>Prevotella</taxon>
    </lineage>
</organism>
<dbReference type="Proteomes" id="UP000067008">
    <property type="component" value="Chromosome 2"/>
</dbReference>
<dbReference type="AlphaFoldDB" id="A0AAD1BLZ8"/>
<gene>
    <name evidence="1" type="ORF">PI172_1934</name>
</gene>
<proteinExistence type="predicted"/>
<name>A0AAD1BLZ8_PREIN</name>